<gene>
    <name evidence="1" type="ORF">WMG39_12865</name>
</gene>
<accession>A0ABU8YMU0</accession>
<dbReference type="Proteomes" id="UP001384579">
    <property type="component" value="Unassembled WGS sequence"/>
</dbReference>
<comment type="caution">
    <text evidence="1">The sequence shown here is derived from an EMBL/GenBank/DDBJ whole genome shotgun (WGS) entry which is preliminary data.</text>
</comment>
<sequence>MTEVTAISAQAAALLVHYGFDLGGNKAEKLAGEWLTNYPSQWLRLAVIEALYQGRYKAVSVAQILSMWQRLNQPVYHFNGEFERLVCSNFPQDFMLESDFKLSQKQIFSPSPESDLDELELDLLPTPDVEFDPADDAELSKVETEETSELSAVNRTRENAEVVIYEDLAVTAVADKAEADISVASELVDKSVPIVKHTDFHSKLKAIAKEGHRKKGERRKKV</sequence>
<evidence type="ECO:0000313" key="2">
    <source>
        <dbReference type="Proteomes" id="UP001384579"/>
    </source>
</evidence>
<organism evidence="1 2">
    <name type="scientific">Microcoleus anatoxicus PTRS2</name>
    <dbReference type="NCBI Taxonomy" id="2705321"/>
    <lineage>
        <taxon>Bacteria</taxon>
        <taxon>Bacillati</taxon>
        <taxon>Cyanobacteriota</taxon>
        <taxon>Cyanophyceae</taxon>
        <taxon>Oscillatoriophycideae</taxon>
        <taxon>Oscillatoriales</taxon>
        <taxon>Microcoleaceae</taxon>
        <taxon>Microcoleus</taxon>
        <taxon>Microcoleus anatoxicus</taxon>
    </lineage>
</organism>
<evidence type="ECO:0000313" key="1">
    <source>
        <dbReference type="EMBL" id="MEK0185727.1"/>
    </source>
</evidence>
<dbReference type="RefSeq" id="WP_340523291.1">
    <property type="nucleotide sequence ID" value="NZ_JBBLXS010000145.1"/>
</dbReference>
<proteinExistence type="predicted"/>
<dbReference type="EMBL" id="JBBLXS010000145">
    <property type="protein sequence ID" value="MEK0185727.1"/>
    <property type="molecule type" value="Genomic_DNA"/>
</dbReference>
<name>A0ABU8YMU0_9CYAN</name>
<keyword evidence="2" id="KW-1185">Reference proteome</keyword>
<protein>
    <submittedName>
        <fullName evidence="1">Uncharacterized protein</fullName>
    </submittedName>
</protein>
<reference evidence="1 2" key="1">
    <citation type="journal article" date="2020" name="Harmful Algae">
        <title>Molecular and morphological characterization of a novel dihydroanatoxin-a producing Microcoleus species (cyanobacteria) from the Russian River, California, USA.</title>
        <authorList>
            <person name="Conklin K.Y."/>
            <person name="Stancheva R."/>
            <person name="Otten T.G."/>
            <person name="Fadness R."/>
            <person name="Boyer G.L."/>
            <person name="Read B."/>
            <person name="Zhang X."/>
            <person name="Sheath R.G."/>
        </authorList>
    </citation>
    <scope>NUCLEOTIDE SEQUENCE [LARGE SCALE GENOMIC DNA]</scope>
    <source>
        <strain evidence="1 2">PTRS2</strain>
    </source>
</reference>